<dbReference type="InterPro" id="IPR027417">
    <property type="entry name" value="P-loop_NTPase"/>
</dbReference>
<keyword evidence="3" id="KW-0547">Nucleotide-binding</keyword>
<dbReference type="InterPro" id="IPR003593">
    <property type="entry name" value="AAA+_ATPase"/>
</dbReference>
<dbReference type="InterPro" id="IPR017871">
    <property type="entry name" value="ABC_transporter-like_CS"/>
</dbReference>
<dbReference type="PROSITE" id="PS00211">
    <property type="entry name" value="ABC_TRANSPORTER_1"/>
    <property type="match status" value="1"/>
</dbReference>
<keyword evidence="5" id="KW-0067">ATP-binding</keyword>
<evidence type="ECO:0000256" key="4">
    <source>
        <dbReference type="ARBA" id="ARBA00022833"/>
    </source>
</evidence>
<keyword evidence="9" id="KW-0472">Membrane</keyword>
<name>A0A382E128_9ZZZZ</name>
<evidence type="ECO:0000256" key="9">
    <source>
        <dbReference type="ARBA" id="ARBA00023136"/>
    </source>
</evidence>
<keyword evidence="2" id="KW-1003">Cell membrane</keyword>
<evidence type="ECO:0000256" key="3">
    <source>
        <dbReference type="ARBA" id="ARBA00022741"/>
    </source>
</evidence>
<dbReference type="Pfam" id="PF00005">
    <property type="entry name" value="ABC_tran"/>
    <property type="match status" value="1"/>
</dbReference>
<dbReference type="GO" id="GO:0016887">
    <property type="term" value="F:ATP hydrolysis activity"/>
    <property type="evidence" value="ECO:0007669"/>
    <property type="project" value="InterPro"/>
</dbReference>
<dbReference type="GO" id="GO:0010043">
    <property type="term" value="P:response to zinc ion"/>
    <property type="evidence" value="ECO:0007669"/>
    <property type="project" value="TreeGrafter"/>
</dbReference>
<evidence type="ECO:0000259" key="10">
    <source>
        <dbReference type="PROSITE" id="PS50893"/>
    </source>
</evidence>
<dbReference type="AlphaFoldDB" id="A0A382E128"/>
<gene>
    <name evidence="11" type="ORF">METZ01_LOCUS196497</name>
</gene>
<keyword evidence="1" id="KW-0813">Transport</keyword>
<dbReference type="PROSITE" id="PS50893">
    <property type="entry name" value="ABC_TRANSPORTER_2"/>
    <property type="match status" value="1"/>
</dbReference>
<dbReference type="GO" id="GO:0006829">
    <property type="term" value="P:zinc ion transport"/>
    <property type="evidence" value="ECO:0007669"/>
    <property type="project" value="UniProtKB-KW"/>
</dbReference>
<evidence type="ECO:0000256" key="2">
    <source>
        <dbReference type="ARBA" id="ARBA00022475"/>
    </source>
</evidence>
<dbReference type="PANTHER" id="PTHR42734">
    <property type="entry name" value="METAL TRANSPORT SYSTEM ATP-BINDING PROTEIN TM_0124-RELATED"/>
    <property type="match status" value="1"/>
</dbReference>
<dbReference type="FunFam" id="3.40.50.300:FF:000392">
    <property type="entry name" value="Zinc import ATP-binding protein ZnuC"/>
    <property type="match status" value="1"/>
</dbReference>
<keyword evidence="6" id="KW-0864">Zinc transport</keyword>
<evidence type="ECO:0000256" key="1">
    <source>
        <dbReference type="ARBA" id="ARBA00022448"/>
    </source>
</evidence>
<protein>
    <recommendedName>
        <fullName evidence="10">ABC transporter domain-containing protein</fullName>
    </recommendedName>
</protein>
<reference evidence="11" key="1">
    <citation type="submission" date="2018-05" db="EMBL/GenBank/DDBJ databases">
        <authorList>
            <person name="Lanie J.A."/>
            <person name="Ng W.-L."/>
            <person name="Kazmierczak K.M."/>
            <person name="Andrzejewski T.M."/>
            <person name="Davidsen T.M."/>
            <person name="Wayne K.J."/>
            <person name="Tettelin H."/>
            <person name="Glass J.I."/>
            <person name="Rusch D."/>
            <person name="Podicherti R."/>
            <person name="Tsui H.-C.T."/>
            <person name="Winkler M.E."/>
        </authorList>
    </citation>
    <scope>NUCLEOTIDE SEQUENCE</scope>
</reference>
<keyword evidence="7" id="KW-1278">Translocase</keyword>
<proteinExistence type="predicted"/>
<dbReference type="Gene3D" id="3.40.50.300">
    <property type="entry name" value="P-loop containing nucleotide triphosphate hydrolases"/>
    <property type="match status" value="1"/>
</dbReference>
<keyword evidence="4" id="KW-0862">Zinc</keyword>
<dbReference type="PANTHER" id="PTHR42734:SF9">
    <property type="entry name" value="ZINC IMPORT ATP-BINDING PROTEIN ZNUC"/>
    <property type="match status" value="1"/>
</dbReference>
<dbReference type="EMBL" id="UINC01041830">
    <property type="protein sequence ID" value="SVB43643.1"/>
    <property type="molecule type" value="Genomic_DNA"/>
</dbReference>
<evidence type="ECO:0000256" key="7">
    <source>
        <dbReference type="ARBA" id="ARBA00022967"/>
    </source>
</evidence>
<dbReference type="InterPro" id="IPR003439">
    <property type="entry name" value="ABC_transporter-like_ATP-bd"/>
</dbReference>
<dbReference type="GO" id="GO:0005524">
    <property type="term" value="F:ATP binding"/>
    <property type="evidence" value="ECO:0007669"/>
    <property type="project" value="UniProtKB-KW"/>
</dbReference>
<evidence type="ECO:0000256" key="6">
    <source>
        <dbReference type="ARBA" id="ARBA00022906"/>
    </source>
</evidence>
<evidence type="ECO:0000256" key="5">
    <source>
        <dbReference type="ARBA" id="ARBA00022840"/>
    </source>
</evidence>
<feature type="domain" description="ABC transporter" evidence="10">
    <location>
        <begin position="17"/>
        <end position="232"/>
    </location>
</feature>
<dbReference type="SUPFAM" id="SSF52540">
    <property type="entry name" value="P-loop containing nucleoside triphosphate hydrolases"/>
    <property type="match status" value="1"/>
</dbReference>
<organism evidence="11">
    <name type="scientific">marine metagenome</name>
    <dbReference type="NCBI Taxonomy" id="408172"/>
    <lineage>
        <taxon>unclassified sequences</taxon>
        <taxon>metagenomes</taxon>
        <taxon>ecological metagenomes</taxon>
    </lineage>
</organism>
<evidence type="ECO:0000256" key="8">
    <source>
        <dbReference type="ARBA" id="ARBA00023065"/>
    </source>
</evidence>
<dbReference type="SMART" id="SM00382">
    <property type="entry name" value="AAA"/>
    <property type="match status" value="1"/>
</dbReference>
<sequence>MHDDISAAAVVPRKNLIMVEGLGVRLAGHSILSNVNLQLSGDEIVSLIGPNGAGKTTLIRAILGLLPHQEGRVEKAPDLVIGYMPQSITIDPVLPLTVRRFLRMAARAGRSKMITVLGEVGIPQLLESQIQTLSGGEFQRALLARALLRNPDLLVLDEPAQQVDFQGQIEMFELIENVRRSRGCGVLVVSHDLHMVMRATDRVLCLNGHICCSGAPEAVSAHPEYVALFGPRAAESVALYHHHHRHAHDLAGEVLPLEATRNQEPIAVEPSDSPSGT</sequence>
<keyword evidence="8" id="KW-0406">Ion transport</keyword>
<accession>A0A382E128</accession>
<evidence type="ECO:0000313" key="11">
    <source>
        <dbReference type="EMBL" id="SVB43643.1"/>
    </source>
</evidence>
<dbReference type="InterPro" id="IPR050153">
    <property type="entry name" value="Metal_Ion_Import_ABC"/>
</dbReference>